<dbReference type="FunFam" id="1.10.510.10:FF:000024">
    <property type="entry name" value="Probable serine/threonine-protein kinase cot-1"/>
    <property type="match status" value="1"/>
</dbReference>
<evidence type="ECO:0000256" key="2">
    <source>
        <dbReference type="ARBA" id="ARBA00009903"/>
    </source>
</evidence>
<evidence type="ECO:0000313" key="18">
    <source>
        <dbReference type="EMBL" id="KAK9802821.1"/>
    </source>
</evidence>
<keyword evidence="11" id="KW-0067">ATP-binding</keyword>
<keyword evidence="6" id="KW-0597">Phosphoprotein</keyword>
<dbReference type="SMART" id="SM00091">
    <property type="entry name" value="PAS"/>
    <property type="match status" value="2"/>
</dbReference>
<evidence type="ECO:0000259" key="17">
    <source>
        <dbReference type="PROSITE" id="PS50113"/>
    </source>
</evidence>
<protein>
    <recommendedName>
        <fullName evidence="3">non-specific serine/threonine protein kinase</fullName>
        <ecNumber evidence="3">2.7.11.1</ecNumber>
    </recommendedName>
</protein>
<dbReference type="PROSITE" id="PS50112">
    <property type="entry name" value="PAS"/>
    <property type="match status" value="1"/>
</dbReference>
<dbReference type="PROSITE" id="PS50011">
    <property type="entry name" value="PROTEIN_KINASE_DOM"/>
    <property type="match status" value="1"/>
</dbReference>
<dbReference type="SMART" id="SM00086">
    <property type="entry name" value="PAC"/>
    <property type="match status" value="2"/>
</dbReference>
<comment type="catalytic activity">
    <reaction evidence="13">
        <text>L-seryl-[protein] + ATP = O-phospho-L-seryl-[protein] + ADP + H(+)</text>
        <dbReference type="Rhea" id="RHEA:17989"/>
        <dbReference type="Rhea" id="RHEA-COMP:9863"/>
        <dbReference type="Rhea" id="RHEA-COMP:11604"/>
        <dbReference type="ChEBI" id="CHEBI:15378"/>
        <dbReference type="ChEBI" id="CHEBI:29999"/>
        <dbReference type="ChEBI" id="CHEBI:30616"/>
        <dbReference type="ChEBI" id="CHEBI:83421"/>
        <dbReference type="ChEBI" id="CHEBI:456216"/>
        <dbReference type="EC" id="2.7.11.1"/>
    </reaction>
</comment>
<dbReference type="InterPro" id="IPR000700">
    <property type="entry name" value="PAS-assoc_C"/>
</dbReference>
<feature type="region of interest" description="Disordered" evidence="14">
    <location>
        <begin position="723"/>
        <end position="770"/>
    </location>
</feature>
<evidence type="ECO:0000256" key="8">
    <source>
        <dbReference type="ARBA" id="ARBA00022679"/>
    </source>
</evidence>
<feature type="domain" description="Protein kinase" evidence="15">
    <location>
        <begin position="406"/>
        <end position="709"/>
    </location>
</feature>
<comment type="cofactor">
    <cofactor evidence="1">
        <name>FMN</name>
        <dbReference type="ChEBI" id="CHEBI:58210"/>
    </cofactor>
</comment>
<feature type="domain" description="PAC" evidence="17">
    <location>
        <begin position="94"/>
        <end position="148"/>
    </location>
</feature>
<evidence type="ECO:0000256" key="6">
    <source>
        <dbReference type="ARBA" id="ARBA00022553"/>
    </source>
</evidence>
<keyword evidence="4" id="KW-0723">Serine/threonine-protein kinase</keyword>
<dbReference type="GO" id="GO:0009882">
    <property type="term" value="F:blue light photoreceptor activity"/>
    <property type="evidence" value="ECO:0007669"/>
    <property type="project" value="UniProtKB-ARBA"/>
</dbReference>
<dbReference type="InterPro" id="IPR008271">
    <property type="entry name" value="Ser/Thr_kinase_AS"/>
</dbReference>
<comment type="catalytic activity">
    <reaction evidence="12">
        <text>L-threonyl-[protein] + ATP = O-phospho-L-threonyl-[protein] + ADP + H(+)</text>
        <dbReference type="Rhea" id="RHEA:46608"/>
        <dbReference type="Rhea" id="RHEA-COMP:11060"/>
        <dbReference type="Rhea" id="RHEA-COMP:11605"/>
        <dbReference type="ChEBI" id="CHEBI:15378"/>
        <dbReference type="ChEBI" id="CHEBI:30013"/>
        <dbReference type="ChEBI" id="CHEBI:30616"/>
        <dbReference type="ChEBI" id="CHEBI:61977"/>
        <dbReference type="ChEBI" id="CHEBI:456216"/>
        <dbReference type="EC" id="2.7.11.1"/>
    </reaction>
</comment>
<dbReference type="InterPro" id="IPR035965">
    <property type="entry name" value="PAS-like_dom_sf"/>
</dbReference>
<dbReference type="EC" id="2.7.11.1" evidence="3"/>
<gene>
    <name evidence="18" type="ORF">WJX73_002029</name>
</gene>
<sequence length="770" mass="84582">MKDVPLHPELQAPGQKVPDAAPQLTKVLAGLRHTFVVADYTLPDCPLVFASEGFLQMTGYSAEEVLGHNCRFLQGEGTDPEQVAKLREAVQQGTSCSVRLLNYKRDGTPFWNLLTMTPIRTEDGKVSKFVGVQVDVTSKTEGRAFADAAGVPLLIKYDARKRNEQTKGIVADVGQGYQDQELSEQENRIKKKMTAPKSFPRVALDLATTVERIQQNFVISDPTLPDMPIVFASDGFLELVGYDRFEVLGRNCRFLQGPLTDKKGVADLRSAVSKGNEATVRLLNYRKDGTMFWNMLSVAPMNDADGTLRFFIGVQVDVTAPMQPGETLKKGEVPDAIPGIDQAKEDSKTVLQMVAQQQSGDRWGTKDPWSNVKPGVVGSKPHTAAQSRAALVAAEKKDGKLALSQMRRIRQLGSGDVGLVDLVELLDGGHRFAMKTLEKSEMLERNKVQRVLAEAAILNAVDHPFLASLWGTIVTKTHLHFLMEACSGGELYALLTSQPNKRFPEFQAQFYAAEVLAALQYLHLHGVVYRDLKPENILLHGSGHVMLTDFDLSFNRGKTAVSLYKPIQSLPAIGSAPPKRQRRRKLSAAGQLTKSWHVIAEPEARTNSFVGTEEYLAPEVITGVGHGAPVDWWSFGILLHELVYGRSPFRGSRREQTFSNIVKRPLVFPEDPPVSAACKDCISKLLHKVPNERLGAKLGAEEVLRHPFFDEIDFATLRSRKPPYIPPVPAADQATATKAPAAAGNNNANNNAAATNTASTNSDKNHNPDF</sequence>
<evidence type="ECO:0000256" key="11">
    <source>
        <dbReference type="ARBA" id="ARBA00022840"/>
    </source>
</evidence>
<keyword evidence="7" id="KW-0716">Sensory transduction</keyword>
<dbReference type="InterPro" id="IPR011009">
    <property type="entry name" value="Kinase-like_dom_sf"/>
</dbReference>
<comment type="caution">
    <text evidence="18">The sequence shown here is derived from an EMBL/GenBank/DDBJ whole genome shotgun (WGS) entry which is preliminary data.</text>
</comment>
<dbReference type="PANTHER" id="PTHR45637">
    <property type="entry name" value="FLIPPASE KINASE 1-RELATED"/>
    <property type="match status" value="1"/>
</dbReference>
<name>A0AAW1NZ38_9CHLO</name>
<dbReference type="SUPFAM" id="SSF56112">
    <property type="entry name" value="Protein kinase-like (PK-like)"/>
    <property type="match status" value="1"/>
</dbReference>
<keyword evidence="8" id="KW-0808">Transferase</keyword>
<feature type="compositionally biased region" description="Low complexity" evidence="14">
    <location>
        <begin position="730"/>
        <end position="761"/>
    </location>
</feature>
<reference evidence="18 19" key="1">
    <citation type="journal article" date="2024" name="Nat. Commun.">
        <title>Phylogenomics reveals the evolutionary origins of lichenization in chlorophyte algae.</title>
        <authorList>
            <person name="Puginier C."/>
            <person name="Libourel C."/>
            <person name="Otte J."/>
            <person name="Skaloud P."/>
            <person name="Haon M."/>
            <person name="Grisel S."/>
            <person name="Petersen M."/>
            <person name="Berrin J.G."/>
            <person name="Delaux P.M."/>
            <person name="Dal Grande F."/>
            <person name="Keller J."/>
        </authorList>
    </citation>
    <scope>NUCLEOTIDE SEQUENCE [LARGE SCALE GENOMIC DNA]</scope>
    <source>
        <strain evidence="18 19">SAG 2036</strain>
    </source>
</reference>
<dbReference type="AlphaFoldDB" id="A0AAW1NZ38"/>
<evidence type="ECO:0000256" key="5">
    <source>
        <dbReference type="ARBA" id="ARBA00022543"/>
    </source>
</evidence>
<dbReference type="SUPFAM" id="SSF55785">
    <property type="entry name" value="PYP-like sensor domain (PAS domain)"/>
    <property type="match status" value="2"/>
</dbReference>
<dbReference type="PROSITE" id="PS00108">
    <property type="entry name" value="PROTEIN_KINASE_ST"/>
    <property type="match status" value="1"/>
</dbReference>
<evidence type="ECO:0000313" key="19">
    <source>
        <dbReference type="Proteomes" id="UP001465755"/>
    </source>
</evidence>
<evidence type="ECO:0000259" key="15">
    <source>
        <dbReference type="PROSITE" id="PS50011"/>
    </source>
</evidence>
<keyword evidence="5" id="KW-0675">Receptor</keyword>
<evidence type="ECO:0000256" key="4">
    <source>
        <dbReference type="ARBA" id="ARBA00022527"/>
    </source>
</evidence>
<dbReference type="InterPro" id="IPR000014">
    <property type="entry name" value="PAS"/>
</dbReference>
<keyword evidence="19" id="KW-1185">Reference proteome</keyword>
<dbReference type="GO" id="GO:0005524">
    <property type="term" value="F:ATP binding"/>
    <property type="evidence" value="ECO:0007669"/>
    <property type="project" value="UniProtKB-KW"/>
</dbReference>
<evidence type="ECO:0000256" key="14">
    <source>
        <dbReference type="SAM" id="MobiDB-lite"/>
    </source>
</evidence>
<evidence type="ECO:0000256" key="12">
    <source>
        <dbReference type="ARBA" id="ARBA00047899"/>
    </source>
</evidence>
<feature type="domain" description="PAS" evidence="16">
    <location>
        <begin position="20"/>
        <end position="97"/>
    </location>
</feature>
<dbReference type="EMBL" id="JALJOQ010000066">
    <property type="protein sequence ID" value="KAK9802821.1"/>
    <property type="molecule type" value="Genomic_DNA"/>
</dbReference>
<dbReference type="Pfam" id="PF00069">
    <property type="entry name" value="Pkinase"/>
    <property type="match status" value="2"/>
</dbReference>
<organism evidence="18 19">
    <name type="scientific">Symbiochloris irregularis</name>
    <dbReference type="NCBI Taxonomy" id="706552"/>
    <lineage>
        <taxon>Eukaryota</taxon>
        <taxon>Viridiplantae</taxon>
        <taxon>Chlorophyta</taxon>
        <taxon>core chlorophytes</taxon>
        <taxon>Trebouxiophyceae</taxon>
        <taxon>Trebouxiales</taxon>
        <taxon>Trebouxiaceae</taxon>
        <taxon>Symbiochloris</taxon>
    </lineage>
</organism>
<dbReference type="InterPro" id="IPR001610">
    <property type="entry name" value="PAC"/>
</dbReference>
<dbReference type="Proteomes" id="UP001465755">
    <property type="component" value="Unassembled WGS sequence"/>
</dbReference>
<dbReference type="NCBIfam" id="TIGR00229">
    <property type="entry name" value="sensory_box"/>
    <property type="match status" value="2"/>
</dbReference>
<dbReference type="Gene3D" id="3.30.200.20">
    <property type="entry name" value="Phosphorylase Kinase, domain 1"/>
    <property type="match status" value="1"/>
</dbReference>
<dbReference type="CDD" id="cd05574">
    <property type="entry name" value="STKc_phototropin_like"/>
    <property type="match status" value="1"/>
</dbReference>
<accession>A0AAW1NZ38</accession>
<evidence type="ECO:0000256" key="13">
    <source>
        <dbReference type="ARBA" id="ARBA00048679"/>
    </source>
</evidence>
<evidence type="ECO:0000256" key="7">
    <source>
        <dbReference type="ARBA" id="ARBA00022606"/>
    </source>
</evidence>
<keyword evidence="9" id="KW-0547">Nucleotide-binding</keyword>
<evidence type="ECO:0000256" key="9">
    <source>
        <dbReference type="ARBA" id="ARBA00022741"/>
    </source>
</evidence>
<dbReference type="PROSITE" id="PS50113">
    <property type="entry name" value="PAC"/>
    <property type="match status" value="2"/>
</dbReference>
<dbReference type="Gene3D" id="3.30.450.20">
    <property type="entry name" value="PAS domain"/>
    <property type="match status" value="2"/>
</dbReference>
<comment type="similarity">
    <text evidence="2">Belongs to the protein kinase superfamily. AGC Ser/Thr protein kinase family.</text>
</comment>
<dbReference type="CDD" id="cd00130">
    <property type="entry name" value="PAS"/>
    <property type="match status" value="2"/>
</dbReference>
<evidence type="ECO:0000259" key="16">
    <source>
        <dbReference type="PROSITE" id="PS50112"/>
    </source>
</evidence>
<keyword evidence="5" id="KW-0600">Photoreceptor protein</keyword>
<dbReference type="SMART" id="SM00220">
    <property type="entry name" value="S_TKc"/>
    <property type="match status" value="1"/>
</dbReference>
<dbReference type="GO" id="GO:0004674">
    <property type="term" value="F:protein serine/threonine kinase activity"/>
    <property type="evidence" value="ECO:0007669"/>
    <property type="project" value="UniProtKB-KW"/>
</dbReference>
<dbReference type="Gene3D" id="1.10.510.10">
    <property type="entry name" value="Transferase(Phosphotransferase) domain 1"/>
    <property type="match status" value="2"/>
</dbReference>
<keyword evidence="5" id="KW-0157">Chromophore</keyword>
<evidence type="ECO:0000256" key="3">
    <source>
        <dbReference type="ARBA" id="ARBA00012513"/>
    </source>
</evidence>
<dbReference type="InterPro" id="IPR000719">
    <property type="entry name" value="Prot_kinase_dom"/>
</dbReference>
<dbReference type="GO" id="GO:0007010">
    <property type="term" value="P:cytoskeleton organization"/>
    <property type="evidence" value="ECO:0007669"/>
    <property type="project" value="UniProtKB-ARBA"/>
</dbReference>
<evidence type="ECO:0000256" key="1">
    <source>
        <dbReference type="ARBA" id="ARBA00001917"/>
    </source>
</evidence>
<proteinExistence type="inferred from homology"/>
<feature type="domain" description="PAC" evidence="17">
    <location>
        <begin position="276"/>
        <end position="330"/>
    </location>
</feature>
<keyword evidence="10" id="KW-0418">Kinase</keyword>
<evidence type="ECO:0000256" key="10">
    <source>
        <dbReference type="ARBA" id="ARBA00022777"/>
    </source>
</evidence>
<dbReference type="Pfam" id="PF13426">
    <property type="entry name" value="PAS_9"/>
    <property type="match status" value="2"/>
</dbReference>